<dbReference type="Proteomes" id="UP000053237">
    <property type="component" value="Unassembled WGS sequence"/>
</dbReference>
<sequence length="133" mass="14551">MSSCCIVPAVAHTDSVTLLPPPPPPRQRRASTWNRCDEAVARQAPTSTTTCQVCEESIMKDDWQLGLMFLHTDGFMLMEWYHLSCLKCIPAAGLDNILERAQADMPVDVLADFQVAVNKAFGTNDSGLIGRAA</sequence>
<accession>A0A024G808</accession>
<dbReference type="AlphaFoldDB" id="A0A024G808"/>
<evidence type="ECO:0000256" key="5">
    <source>
        <dbReference type="ARBA" id="ARBA00023242"/>
    </source>
</evidence>
<keyword evidence="3" id="KW-0863">Zinc-finger</keyword>
<gene>
    <name evidence="7" type="ORF">BN9_037800</name>
</gene>
<organism evidence="7 8">
    <name type="scientific">Albugo candida</name>
    <dbReference type="NCBI Taxonomy" id="65357"/>
    <lineage>
        <taxon>Eukaryota</taxon>
        <taxon>Sar</taxon>
        <taxon>Stramenopiles</taxon>
        <taxon>Oomycota</taxon>
        <taxon>Peronosporomycetes</taxon>
        <taxon>Albuginales</taxon>
        <taxon>Albuginaceae</taxon>
        <taxon>Albugo</taxon>
    </lineage>
</organism>
<dbReference type="InterPro" id="IPR001510">
    <property type="entry name" value="Znf_PARP"/>
</dbReference>
<dbReference type="GO" id="GO:0003677">
    <property type="term" value="F:DNA binding"/>
    <property type="evidence" value="ECO:0007669"/>
    <property type="project" value="InterPro"/>
</dbReference>
<evidence type="ECO:0000256" key="3">
    <source>
        <dbReference type="ARBA" id="ARBA00022771"/>
    </source>
</evidence>
<feature type="domain" description="PARP-type" evidence="6">
    <location>
        <begin position="39"/>
        <end position="86"/>
    </location>
</feature>
<proteinExistence type="predicted"/>
<keyword evidence="8" id="KW-1185">Reference proteome</keyword>
<dbReference type="OrthoDB" id="68449at2759"/>
<evidence type="ECO:0000313" key="8">
    <source>
        <dbReference type="Proteomes" id="UP000053237"/>
    </source>
</evidence>
<evidence type="ECO:0000256" key="2">
    <source>
        <dbReference type="ARBA" id="ARBA00022723"/>
    </source>
</evidence>
<name>A0A024G808_9STRA</name>
<protein>
    <recommendedName>
        <fullName evidence="6">PARP-type domain-containing protein</fullName>
    </recommendedName>
</protein>
<comment type="caution">
    <text evidence="7">The sequence shown here is derived from an EMBL/GenBank/DDBJ whole genome shotgun (WGS) entry which is preliminary data.</text>
</comment>
<comment type="subcellular location">
    <subcellularLocation>
        <location evidence="1">Nucleus</location>
    </subcellularLocation>
</comment>
<evidence type="ECO:0000256" key="1">
    <source>
        <dbReference type="ARBA" id="ARBA00004123"/>
    </source>
</evidence>
<keyword evidence="2" id="KW-0479">Metal-binding</keyword>
<dbReference type="GO" id="GO:0005634">
    <property type="term" value="C:nucleus"/>
    <property type="evidence" value="ECO:0007669"/>
    <property type="project" value="UniProtKB-SubCell"/>
</dbReference>
<evidence type="ECO:0000259" key="6">
    <source>
        <dbReference type="PROSITE" id="PS50064"/>
    </source>
</evidence>
<dbReference type="PROSITE" id="PS50064">
    <property type="entry name" value="ZF_PARP_2"/>
    <property type="match status" value="1"/>
</dbReference>
<reference evidence="7 8" key="1">
    <citation type="submission" date="2012-05" db="EMBL/GenBank/DDBJ databases">
        <title>Recombination and specialization in a pathogen metapopulation.</title>
        <authorList>
            <person name="Gardiner A."/>
            <person name="Kemen E."/>
            <person name="Schultz-Larsen T."/>
            <person name="MacLean D."/>
            <person name="Van Oosterhout C."/>
            <person name="Jones J.D.G."/>
        </authorList>
    </citation>
    <scope>NUCLEOTIDE SEQUENCE [LARGE SCALE GENOMIC DNA]</scope>
    <source>
        <strain evidence="7 8">Ac Nc2</strain>
    </source>
</reference>
<dbReference type="GO" id="GO:0008270">
    <property type="term" value="F:zinc ion binding"/>
    <property type="evidence" value="ECO:0007669"/>
    <property type="project" value="UniProtKB-KW"/>
</dbReference>
<evidence type="ECO:0000256" key="4">
    <source>
        <dbReference type="ARBA" id="ARBA00022833"/>
    </source>
</evidence>
<keyword evidence="4" id="KW-0862">Zinc</keyword>
<dbReference type="InterPro" id="IPR036957">
    <property type="entry name" value="Znf_PARP_sf"/>
</dbReference>
<dbReference type="InParanoid" id="A0A024G808"/>
<dbReference type="SUPFAM" id="SSF57716">
    <property type="entry name" value="Glucocorticoid receptor-like (DNA-binding domain)"/>
    <property type="match status" value="1"/>
</dbReference>
<keyword evidence="5" id="KW-0539">Nucleus</keyword>
<dbReference type="EMBL" id="CAIX01000042">
    <property type="protein sequence ID" value="CCI42996.1"/>
    <property type="molecule type" value="Genomic_DNA"/>
</dbReference>
<dbReference type="Gene3D" id="3.30.1740.10">
    <property type="entry name" value="Zinc finger, PARP-type"/>
    <property type="match status" value="1"/>
</dbReference>
<dbReference type="SMART" id="SM01336">
    <property type="entry name" value="zf-PARP"/>
    <property type="match status" value="1"/>
</dbReference>
<evidence type="ECO:0000313" key="7">
    <source>
        <dbReference type="EMBL" id="CCI42996.1"/>
    </source>
</evidence>